<feature type="short sequence motif" description="Histidine triad motif" evidence="4 5">
    <location>
        <begin position="138"/>
        <end position="142"/>
    </location>
</feature>
<evidence type="ECO:0000256" key="3">
    <source>
        <dbReference type="PIRSR" id="PIRSR601310-1"/>
    </source>
</evidence>
<accession>A0ABD3Q3C9</accession>
<keyword evidence="2" id="KW-0378">Hydrolase</keyword>
<reference evidence="8 9" key="1">
    <citation type="submission" date="2024-10" db="EMBL/GenBank/DDBJ databases">
        <title>Updated reference genomes for cyclostephanoid diatoms.</title>
        <authorList>
            <person name="Roberts W.R."/>
            <person name="Alverson A.J."/>
        </authorList>
    </citation>
    <scope>NUCLEOTIDE SEQUENCE [LARGE SCALE GENOMIC DNA]</scope>
    <source>
        <strain evidence="8 9">AJA010-31</strain>
    </source>
</reference>
<dbReference type="GO" id="GO:0016787">
    <property type="term" value="F:hydrolase activity"/>
    <property type="evidence" value="ECO:0007669"/>
    <property type="project" value="UniProtKB-KW"/>
</dbReference>
<feature type="region of interest" description="Disordered" evidence="6">
    <location>
        <begin position="1"/>
        <end position="24"/>
    </location>
</feature>
<evidence type="ECO:0000256" key="5">
    <source>
        <dbReference type="PROSITE-ProRule" id="PRU00464"/>
    </source>
</evidence>
<dbReference type="SUPFAM" id="SSF54197">
    <property type="entry name" value="HIT-like"/>
    <property type="match status" value="1"/>
</dbReference>
<evidence type="ECO:0000256" key="2">
    <source>
        <dbReference type="ARBA" id="ARBA00022801"/>
    </source>
</evidence>
<feature type="compositionally biased region" description="Polar residues" evidence="6">
    <location>
        <begin position="1"/>
        <end position="10"/>
    </location>
</feature>
<dbReference type="Pfam" id="PF11969">
    <property type="entry name" value="DcpS_C"/>
    <property type="match status" value="1"/>
</dbReference>
<dbReference type="PRINTS" id="PR00332">
    <property type="entry name" value="HISTRIAD"/>
</dbReference>
<evidence type="ECO:0000313" key="9">
    <source>
        <dbReference type="Proteomes" id="UP001530400"/>
    </source>
</evidence>
<gene>
    <name evidence="8" type="ORF">ACHAWO_012350</name>
</gene>
<evidence type="ECO:0000313" key="8">
    <source>
        <dbReference type="EMBL" id="KAL3794703.1"/>
    </source>
</evidence>
<evidence type="ECO:0000259" key="7">
    <source>
        <dbReference type="PROSITE" id="PS51084"/>
    </source>
</evidence>
<dbReference type="EMBL" id="JALLPJ020000345">
    <property type="protein sequence ID" value="KAL3794703.1"/>
    <property type="molecule type" value="Genomic_DNA"/>
</dbReference>
<dbReference type="PROSITE" id="PS51084">
    <property type="entry name" value="HIT_2"/>
    <property type="match status" value="1"/>
</dbReference>
<sequence>MTLTIPTSSPLHLLPPKNNEAPPLKSSYYNPPPNIVDYTNNPTVFGQILRGELPCRTYHESTNLLAFQDKYPKAPLHALIIPKQYLPTINSLSRLNLELIKEMQSMSLALIQEQQPEAYATGDYITCFHVPPFNSVDHLHMHVLAPISEMGFLGRMKYWCGMRWCVSGEDVLGRVEEGLGANPFVC</sequence>
<feature type="domain" description="HIT" evidence="7">
    <location>
        <begin position="44"/>
        <end position="158"/>
    </location>
</feature>
<dbReference type="PANTHER" id="PTHR12486">
    <property type="entry name" value="APRATAXIN-RELATED"/>
    <property type="match status" value="1"/>
</dbReference>
<proteinExistence type="predicted"/>
<dbReference type="InterPro" id="IPR036265">
    <property type="entry name" value="HIT-like_sf"/>
</dbReference>
<dbReference type="Gene3D" id="3.30.428.10">
    <property type="entry name" value="HIT-like"/>
    <property type="match status" value="1"/>
</dbReference>
<comment type="caution">
    <text evidence="8">The sequence shown here is derived from an EMBL/GenBank/DDBJ whole genome shotgun (WGS) entry which is preliminary data.</text>
</comment>
<protein>
    <recommendedName>
        <fullName evidence="7">HIT domain-containing protein</fullName>
    </recommendedName>
</protein>
<evidence type="ECO:0000256" key="6">
    <source>
        <dbReference type="SAM" id="MobiDB-lite"/>
    </source>
</evidence>
<evidence type="ECO:0000256" key="1">
    <source>
        <dbReference type="ARBA" id="ARBA00022741"/>
    </source>
</evidence>
<feature type="active site" description="Tele-AMP-histidine intermediate" evidence="3">
    <location>
        <position position="140"/>
    </location>
</feature>
<keyword evidence="1" id="KW-0547">Nucleotide-binding</keyword>
<dbReference type="InterPro" id="IPR001310">
    <property type="entry name" value="Histidine_triad_HIT"/>
</dbReference>
<name>A0ABD3Q3C9_9STRA</name>
<dbReference type="Proteomes" id="UP001530400">
    <property type="component" value="Unassembled WGS sequence"/>
</dbReference>
<evidence type="ECO:0000256" key="4">
    <source>
        <dbReference type="PIRSR" id="PIRSR601310-3"/>
    </source>
</evidence>
<dbReference type="AlphaFoldDB" id="A0ABD3Q3C9"/>
<keyword evidence="9" id="KW-1185">Reference proteome</keyword>
<dbReference type="PANTHER" id="PTHR12486:SF5">
    <property type="entry name" value="ADENOSINE 5'-MONOPHOSPHORAMIDASE HINT3"/>
    <property type="match status" value="1"/>
</dbReference>
<dbReference type="GO" id="GO:0000166">
    <property type="term" value="F:nucleotide binding"/>
    <property type="evidence" value="ECO:0007669"/>
    <property type="project" value="UniProtKB-KW"/>
</dbReference>
<dbReference type="InterPro" id="IPR011146">
    <property type="entry name" value="HIT-like"/>
</dbReference>
<organism evidence="8 9">
    <name type="scientific">Cyclotella atomus</name>
    <dbReference type="NCBI Taxonomy" id="382360"/>
    <lineage>
        <taxon>Eukaryota</taxon>
        <taxon>Sar</taxon>
        <taxon>Stramenopiles</taxon>
        <taxon>Ochrophyta</taxon>
        <taxon>Bacillariophyta</taxon>
        <taxon>Coscinodiscophyceae</taxon>
        <taxon>Thalassiosirophycidae</taxon>
        <taxon>Stephanodiscales</taxon>
        <taxon>Stephanodiscaceae</taxon>
        <taxon>Cyclotella</taxon>
    </lineage>
</organism>